<reference evidence="1 2" key="1">
    <citation type="submission" date="2019-04" db="EMBL/GenBank/DDBJ databases">
        <title>Reference strain of H23.</title>
        <authorList>
            <person name="Luo X."/>
        </authorList>
    </citation>
    <scope>NUCLEOTIDE SEQUENCE [LARGE SCALE GENOMIC DNA]</scope>
    <source>
        <strain evidence="1 2">H23</strain>
    </source>
</reference>
<evidence type="ECO:0000313" key="2">
    <source>
        <dbReference type="Proteomes" id="UP000308707"/>
    </source>
</evidence>
<dbReference type="OrthoDB" id="5988095at2"/>
<dbReference type="EMBL" id="SZUA01000002">
    <property type="protein sequence ID" value="TKR30914.1"/>
    <property type="molecule type" value="Genomic_DNA"/>
</dbReference>
<gene>
    <name evidence="1" type="ORF">FCE95_12540</name>
</gene>
<comment type="caution">
    <text evidence="1">The sequence shown here is derived from an EMBL/GenBank/DDBJ whole genome shotgun (WGS) entry which is preliminary data.</text>
</comment>
<sequence>MNVPYGNKPRFGFRRRLFVGLLVVVAAYVGYASYVGMAFTAGVPNEDMDWNGDGVVTKDEILQSWYAVTVKKTKEGNRECSAFAWRSSGESIRVDCKTTMGDASNK</sequence>
<protein>
    <submittedName>
        <fullName evidence="1">EF-hand domain-containing protein</fullName>
    </submittedName>
</protein>
<dbReference type="Proteomes" id="UP000308707">
    <property type="component" value="Unassembled WGS sequence"/>
</dbReference>
<proteinExistence type="predicted"/>
<organism evidence="1 2">
    <name type="scientific">Luteimonas gilva</name>
    <dbReference type="NCBI Taxonomy" id="2572684"/>
    <lineage>
        <taxon>Bacteria</taxon>
        <taxon>Pseudomonadati</taxon>
        <taxon>Pseudomonadota</taxon>
        <taxon>Gammaproteobacteria</taxon>
        <taxon>Lysobacterales</taxon>
        <taxon>Lysobacteraceae</taxon>
        <taxon>Luteimonas</taxon>
    </lineage>
</organism>
<dbReference type="AlphaFoldDB" id="A0A4U5JMV1"/>
<name>A0A4U5JMV1_9GAMM</name>
<dbReference type="RefSeq" id="WP_137267345.1">
    <property type="nucleotide sequence ID" value="NZ_SZUA01000002.1"/>
</dbReference>
<evidence type="ECO:0000313" key="1">
    <source>
        <dbReference type="EMBL" id="TKR30914.1"/>
    </source>
</evidence>
<accession>A0A4U5JMV1</accession>
<keyword evidence="2" id="KW-1185">Reference proteome</keyword>